<comment type="similarity">
    <text evidence="2">Belongs to the IL-1 family.</text>
</comment>
<proteinExistence type="inferred from homology"/>
<evidence type="ECO:0000256" key="3">
    <source>
        <dbReference type="ARBA" id="ARBA00022525"/>
    </source>
</evidence>
<dbReference type="GO" id="GO:0019221">
    <property type="term" value="P:cytokine-mediated signaling pathway"/>
    <property type="evidence" value="ECO:0007669"/>
    <property type="project" value="TreeGrafter"/>
</dbReference>
<dbReference type="Ensembl" id="ENSGAGT00000010812.1">
    <property type="protein sequence ID" value="ENSGAGP00000009410.1"/>
    <property type="gene ID" value="ENSGAGG00000007447.1"/>
</dbReference>
<dbReference type="PANTHER" id="PTHR10078">
    <property type="entry name" value="INTERLEUKIN-1 FAMILY MEMBER"/>
    <property type="match status" value="1"/>
</dbReference>
<feature type="region of interest" description="Disordered" evidence="4">
    <location>
        <begin position="1"/>
        <end position="62"/>
    </location>
</feature>
<organism evidence="5 6">
    <name type="scientific">Gopherus agassizii</name>
    <name type="common">Agassiz's desert tortoise</name>
    <dbReference type="NCBI Taxonomy" id="38772"/>
    <lineage>
        <taxon>Eukaryota</taxon>
        <taxon>Metazoa</taxon>
        <taxon>Chordata</taxon>
        <taxon>Craniata</taxon>
        <taxon>Vertebrata</taxon>
        <taxon>Euteleostomi</taxon>
        <taxon>Archelosauria</taxon>
        <taxon>Testudinata</taxon>
        <taxon>Testudines</taxon>
        <taxon>Cryptodira</taxon>
        <taxon>Durocryptodira</taxon>
        <taxon>Testudinoidea</taxon>
        <taxon>Testudinidae</taxon>
        <taxon>Gopherus</taxon>
    </lineage>
</organism>
<dbReference type="CDD" id="cd23298">
    <property type="entry name" value="beta-trefoil_IL18"/>
    <property type="match status" value="1"/>
</dbReference>
<dbReference type="AlphaFoldDB" id="A0A452H433"/>
<dbReference type="Proteomes" id="UP000291020">
    <property type="component" value="Unassembled WGS sequence"/>
</dbReference>
<dbReference type="GO" id="GO:0005615">
    <property type="term" value="C:extracellular space"/>
    <property type="evidence" value="ECO:0007669"/>
    <property type="project" value="InterPro"/>
</dbReference>
<keyword evidence="3" id="KW-0964">Secreted</keyword>
<keyword evidence="6" id="KW-1185">Reference proteome</keyword>
<reference evidence="6" key="1">
    <citation type="journal article" date="2017" name="PLoS ONE">
        <title>The Agassiz's desert tortoise genome provides a resource for the conservation of a threatened species.</title>
        <authorList>
            <person name="Tollis M."/>
            <person name="DeNardo D.F."/>
            <person name="Cornelius J.A."/>
            <person name="Dolby G.A."/>
            <person name="Edwards T."/>
            <person name="Henen B.T."/>
            <person name="Karl A.E."/>
            <person name="Murphy R.W."/>
            <person name="Kusumi K."/>
        </authorList>
    </citation>
    <scope>NUCLEOTIDE SEQUENCE [LARGE SCALE GENOMIC DNA]</scope>
</reference>
<dbReference type="GO" id="GO:0005125">
    <property type="term" value="F:cytokine activity"/>
    <property type="evidence" value="ECO:0007669"/>
    <property type="project" value="InterPro"/>
</dbReference>
<dbReference type="GO" id="GO:0010628">
    <property type="term" value="P:positive regulation of gene expression"/>
    <property type="evidence" value="ECO:0007669"/>
    <property type="project" value="TreeGrafter"/>
</dbReference>
<dbReference type="GO" id="GO:0071222">
    <property type="term" value="P:cellular response to lipopolysaccharide"/>
    <property type="evidence" value="ECO:0007669"/>
    <property type="project" value="TreeGrafter"/>
</dbReference>
<evidence type="ECO:0000313" key="6">
    <source>
        <dbReference type="Proteomes" id="UP000291020"/>
    </source>
</evidence>
<evidence type="ECO:0008006" key="7">
    <source>
        <dbReference type="Google" id="ProtNLM"/>
    </source>
</evidence>
<protein>
    <recommendedName>
        <fullName evidence="7">Interleukin-18</fullName>
    </recommendedName>
</protein>
<feature type="compositionally biased region" description="Low complexity" evidence="4">
    <location>
        <begin position="38"/>
        <end position="62"/>
    </location>
</feature>
<evidence type="ECO:0000256" key="4">
    <source>
        <dbReference type="SAM" id="MobiDB-lite"/>
    </source>
</evidence>
<dbReference type="InterPro" id="IPR008996">
    <property type="entry name" value="IL1/FGF"/>
</dbReference>
<evidence type="ECO:0000313" key="5">
    <source>
        <dbReference type="Ensembl" id="ENSGAGP00000009410.1"/>
    </source>
</evidence>
<reference evidence="5" key="2">
    <citation type="submission" date="2025-08" db="UniProtKB">
        <authorList>
            <consortium name="Ensembl"/>
        </authorList>
    </citation>
    <scope>IDENTIFICATION</scope>
</reference>
<dbReference type="Gene3D" id="2.80.10.50">
    <property type="match status" value="1"/>
</dbReference>
<dbReference type="GO" id="GO:0006955">
    <property type="term" value="P:immune response"/>
    <property type="evidence" value="ECO:0007669"/>
    <property type="project" value="InterPro"/>
</dbReference>
<accession>A0A452H433</accession>
<dbReference type="SUPFAM" id="SSF50353">
    <property type="entry name" value="Cytokine"/>
    <property type="match status" value="1"/>
</dbReference>
<sequence>MQLPSSRNRAGELRAGLASSIAAAKQPKSESGALQGMGRTPGAGSRAASSPPPAVSMRSALPASSRAALPSPPFAAHCAPDSAAGGRVKMSCEEIRVFAVKFGQDFDLYFADDEGLECDYWKEVFPLQHQIFRNVSNQVLVVRLGPENNVMSVFESMTDQEMIAGCGVHFNIHYYRDNRLEDGMSVAFSIMVENKTYCMYCTHEGGEKIVRFREEVVPKEILENSSDIIFIQKSISPRDTQAFKFESSLMRGYFLAFQKGEDLSKLILKRCDEDQVDETTHIIIP</sequence>
<dbReference type="STRING" id="38772.ENSGAGP00000009410"/>
<evidence type="ECO:0000256" key="1">
    <source>
        <dbReference type="ARBA" id="ARBA00004613"/>
    </source>
</evidence>
<dbReference type="Pfam" id="PF00340">
    <property type="entry name" value="IL1"/>
    <property type="match status" value="1"/>
</dbReference>
<name>A0A452H433_9SAUR</name>
<dbReference type="InterPro" id="IPR000975">
    <property type="entry name" value="IL-1_fam"/>
</dbReference>
<comment type="subcellular location">
    <subcellularLocation>
        <location evidence="1">Secreted</location>
    </subcellularLocation>
</comment>
<reference evidence="5" key="3">
    <citation type="submission" date="2025-09" db="UniProtKB">
        <authorList>
            <consortium name="Ensembl"/>
        </authorList>
    </citation>
    <scope>IDENTIFICATION</scope>
</reference>
<dbReference type="GO" id="GO:0006954">
    <property type="term" value="P:inflammatory response"/>
    <property type="evidence" value="ECO:0007669"/>
    <property type="project" value="InterPro"/>
</dbReference>
<evidence type="ECO:0000256" key="2">
    <source>
        <dbReference type="ARBA" id="ARBA00010448"/>
    </source>
</evidence>
<dbReference type="PANTHER" id="PTHR10078:SF35">
    <property type="entry name" value="INTERLEUKIN-18"/>
    <property type="match status" value="1"/>
</dbReference>